<reference evidence="2 3" key="1">
    <citation type="journal article" date="2012" name="Genome Biol.">
        <title>Genome and low-iron response of an oceanic diatom adapted to chronic iron limitation.</title>
        <authorList>
            <person name="Lommer M."/>
            <person name="Specht M."/>
            <person name="Roy A.S."/>
            <person name="Kraemer L."/>
            <person name="Andreson R."/>
            <person name="Gutowska M.A."/>
            <person name="Wolf J."/>
            <person name="Bergner S.V."/>
            <person name="Schilhabel M.B."/>
            <person name="Klostermeier U.C."/>
            <person name="Beiko R.G."/>
            <person name="Rosenstiel P."/>
            <person name="Hippler M."/>
            <person name="Laroche J."/>
        </authorList>
    </citation>
    <scope>NUCLEOTIDE SEQUENCE [LARGE SCALE GENOMIC DNA]</scope>
    <source>
        <strain evidence="2 3">CCMP1005</strain>
    </source>
</reference>
<feature type="compositionally biased region" description="Low complexity" evidence="1">
    <location>
        <begin position="418"/>
        <end position="438"/>
    </location>
</feature>
<feature type="region of interest" description="Disordered" evidence="1">
    <location>
        <begin position="217"/>
        <end position="280"/>
    </location>
</feature>
<evidence type="ECO:0000313" key="2">
    <source>
        <dbReference type="EMBL" id="EJK67846.1"/>
    </source>
</evidence>
<dbReference type="OrthoDB" id="655030at2759"/>
<dbReference type="EMBL" id="AGNL01012532">
    <property type="protein sequence ID" value="EJK67846.1"/>
    <property type="molecule type" value="Genomic_DNA"/>
</dbReference>
<sequence>PTVPRAFETDRTYVVSPRNECMFYCIASPHPSGGYSVSVVCHDETLERYPWLAPPADNVGANASVECGWDDEHSAPPERTASADELARRLEGLFREEMPAFHDSLDGETFRTARVNRRVTWLDHGDGDGAAFSAEGGLRRGDVPDGAGQPPGDVAGPRRRGRRRVLRGGRTRGPDRRRGARHDPLAGGGVQLRPRERAPAILSEAFRRYGAARPAEVIPVQRRSADRSNAKNQTAKRTTPHAVEGERTTTALPRPRSRRPAGGEEKKQGRRLSRGRRRHRYESIMSNSHNGILMIGMTGVGLGYETSVSVIVGGARDMLRGGHGGEHEDVPAEELAVLLPAGAGGDEDEAEDSGRRRRVRGEPVVHVRAARGPRVGGAAEGRRGGRRDERVDGRRGRTPVSEDGTAVLRGGNRRWSDSGDTADSAGSDGRGRGYSTSYSSETIHAIKALMKGLCEE</sequence>
<feature type="non-terminal residue" evidence="2">
    <location>
        <position position="1"/>
    </location>
</feature>
<feature type="compositionally biased region" description="Basic residues" evidence="1">
    <location>
        <begin position="268"/>
        <end position="280"/>
    </location>
</feature>
<feature type="compositionally biased region" description="Basic and acidic residues" evidence="1">
    <location>
        <begin position="172"/>
        <end position="184"/>
    </location>
</feature>
<accession>K0T3B0</accession>
<evidence type="ECO:0000313" key="3">
    <source>
        <dbReference type="Proteomes" id="UP000266841"/>
    </source>
</evidence>
<feature type="compositionally biased region" description="Basic residues" evidence="1">
    <location>
        <begin position="157"/>
        <end position="170"/>
    </location>
</feature>
<evidence type="ECO:0000256" key="1">
    <source>
        <dbReference type="SAM" id="MobiDB-lite"/>
    </source>
</evidence>
<feature type="region of interest" description="Disordered" evidence="1">
    <location>
        <begin position="122"/>
        <end position="196"/>
    </location>
</feature>
<dbReference type="Proteomes" id="UP000266841">
    <property type="component" value="Unassembled WGS sequence"/>
</dbReference>
<protein>
    <submittedName>
        <fullName evidence="2">Uncharacterized protein</fullName>
    </submittedName>
</protein>
<name>K0T3B0_THAOC</name>
<feature type="compositionally biased region" description="Basic and acidic residues" evidence="1">
    <location>
        <begin position="380"/>
        <end position="395"/>
    </location>
</feature>
<comment type="caution">
    <text evidence="2">The sequence shown here is derived from an EMBL/GenBank/DDBJ whole genome shotgun (WGS) entry which is preliminary data.</text>
</comment>
<feature type="region of interest" description="Disordered" evidence="1">
    <location>
        <begin position="341"/>
        <end position="438"/>
    </location>
</feature>
<proteinExistence type="predicted"/>
<organism evidence="2 3">
    <name type="scientific">Thalassiosira oceanica</name>
    <name type="common">Marine diatom</name>
    <dbReference type="NCBI Taxonomy" id="159749"/>
    <lineage>
        <taxon>Eukaryota</taxon>
        <taxon>Sar</taxon>
        <taxon>Stramenopiles</taxon>
        <taxon>Ochrophyta</taxon>
        <taxon>Bacillariophyta</taxon>
        <taxon>Coscinodiscophyceae</taxon>
        <taxon>Thalassiosirophycidae</taxon>
        <taxon>Thalassiosirales</taxon>
        <taxon>Thalassiosiraceae</taxon>
        <taxon>Thalassiosira</taxon>
    </lineage>
</organism>
<gene>
    <name evidence="2" type="ORF">THAOC_11058</name>
</gene>
<dbReference type="eggNOG" id="KOG2614">
    <property type="taxonomic scope" value="Eukaryota"/>
</dbReference>
<dbReference type="AlphaFoldDB" id="K0T3B0"/>
<keyword evidence="3" id="KW-1185">Reference proteome</keyword>